<protein>
    <submittedName>
        <fullName evidence="1">Uncharacterized protein</fullName>
    </submittedName>
</protein>
<proteinExistence type="predicted"/>
<gene>
    <name evidence="1" type="ORF">LCGC14_2919450</name>
</gene>
<comment type="caution">
    <text evidence="1">The sequence shown here is derived from an EMBL/GenBank/DDBJ whole genome shotgun (WGS) entry which is preliminary data.</text>
</comment>
<name>A0A0F8XPL2_9ZZZZ</name>
<organism evidence="1">
    <name type="scientific">marine sediment metagenome</name>
    <dbReference type="NCBI Taxonomy" id="412755"/>
    <lineage>
        <taxon>unclassified sequences</taxon>
        <taxon>metagenomes</taxon>
        <taxon>ecological metagenomes</taxon>
    </lineage>
</organism>
<feature type="non-terminal residue" evidence="1">
    <location>
        <position position="1"/>
    </location>
</feature>
<reference evidence="1" key="1">
    <citation type="journal article" date="2015" name="Nature">
        <title>Complex archaea that bridge the gap between prokaryotes and eukaryotes.</title>
        <authorList>
            <person name="Spang A."/>
            <person name="Saw J.H."/>
            <person name="Jorgensen S.L."/>
            <person name="Zaremba-Niedzwiedzka K."/>
            <person name="Martijn J."/>
            <person name="Lind A.E."/>
            <person name="van Eijk R."/>
            <person name="Schleper C."/>
            <person name="Guy L."/>
            <person name="Ettema T.J."/>
        </authorList>
    </citation>
    <scope>NUCLEOTIDE SEQUENCE</scope>
</reference>
<evidence type="ECO:0000313" key="1">
    <source>
        <dbReference type="EMBL" id="KKK70893.1"/>
    </source>
</evidence>
<accession>A0A0F8XPL2</accession>
<dbReference type="EMBL" id="LAZR01057978">
    <property type="protein sequence ID" value="KKK70893.1"/>
    <property type="molecule type" value="Genomic_DNA"/>
</dbReference>
<sequence length="82" mass="9399">GDIVKGVELTVGENPRYRQGRVKAEKERKALIERVIRNSIDVTSKVTGAPVYSTLRTLEIISNTVGLVDKDEDIKHYRKRRY</sequence>
<dbReference type="AlphaFoldDB" id="A0A0F8XPL2"/>